<feature type="compositionally biased region" description="Basic and acidic residues" evidence="1">
    <location>
        <begin position="184"/>
        <end position="194"/>
    </location>
</feature>
<evidence type="ECO:0000256" key="1">
    <source>
        <dbReference type="SAM" id="MobiDB-lite"/>
    </source>
</evidence>
<feature type="compositionally biased region" description="Basic and acidic residues" evidence="1">
    <location>
        <begin position="374"/>
        <end position="383"/>
    </location>
</feature>
<organism evidence="2 3">
    <name type="scientific">Parastrongyloides trichosuri</name>
    <name type="common">Possum-specific nematode worm</name>
    <dbReference type="NCBI Taxonomy" id="131310"/>
    <lineage>
        <taxon>Eukaryota</taxon>
        <taxon>Metazoa</taxon>
        <taxon>Ecdysozoa</taxon>
        <taxon>Nematoda</taxon>
        <taxon>Chromadorea</taxon>
        <taxon>Rhabditida</taxon>
        <taxon>Tylenchina</taxon>
        <taxon>Panagrolaimomorpha</taxon>
        <taxon>Strongyloidoidea</taxon>
        <taxon>Strongyloididae</taxon>
        <taxon>Parastrongyloides</taxon>
    </lineage>
</organism>
<feature type="region of interest" description="Disordered" evidence="1">
    <location>
        <begin position="83"/>
        <end position="248"/>
    </location>
</feature>
<feature type="compositionally biased region" description="Low complexity" evidence="1">
    <location>
        <begin position="168"/>
        <end position="181"/>
    </location>
</feature>
<reference evidence="3" key="1">
    <citation type="submission" date="2017-02" db="UniProtKB">
        <authorList>
            <consortium name="WormBaseParasite"/>
        </authorList>
    </citation>
    <scope>IDENTIFICATION</scope>
</reference>
<sequence>MNEAVESGLDNQKRKEIPSEDSNILKEPEVISEQKDIPLKIETLTECVIQEPISSELDILDGTIERKPDEELIIPKEDELSNIEGVKKKDSVSTEEISKDETNNLELSKDKPLSTSDISQEMKPDLIDENKTISLDSAKEPSLDSVSKVDEMKSLEQVSNVPKDKLLDATTEPTIEPTIDTSENDEKKEKEKVKPIQSNEIQFDSDSTEVSLEDQPKLTNEVVESGLDNQKRKEIPSEDSNILKEHEVISEQKDIPLKTQTTPECVIQEPISSELDILDRTIEEKPDEDKLLNVGVEEKKDSVPTEEISNDETLIDKPLLTSDISQDMKTDLIECTPLIDENKTIALDSAKESPLDSVSKVDEMLPLEQVSNVPKDKLLDDNIKPSIDTSKNDEKKEKEKVIPTQSNEIIAVSDSTEVLLENQPKLTNEAVESGLDNQKRKEISSVDGTVTKEHETIIEQKDIPLKIETLTECEIQEPISSVFDIGDVTIERKPDEELIIPKGDELSNIEGVMKKDSVSTE</sequence>
<proteinExistence type="predicted"/>
<name>A0A0N4YZX4_PARTI</name>
<feature type="region of interest" description="Disordered" evidence="1">
    <location>
        <begin position="372"/>
        <end position="402"/>
    </location>
</feature>
<feature type="compositionally biased region" description="Basic and acidic residues" evidence="1">
    <location>
        <begin position="390"/>
        <end position="401"/>
    </location>
</feature>
<evidence type="ECO:0000313" key="3">
    <source>
        <dbReference type="WBParaSite" id="PTRK_0000000100.1"/>
    </source>
</evidence>
<feature type="compositionally biased region" description="Basic and acidic residues" evidence="1">
    <location>
        <begin position="120"/>
        <end position="154"/>
    </location>
</feature>
<protein>
    <submittedName>
        <fullName evidence="3">Fibronectin type-III domain-containing protein</fullName>
    </submittedName>
</protein>
<keyword evidence="2" id="KW-1185">Reference proteome</keyword>
<feature type="compositionally biased region" description="Basic and acidic residues" evidence="1">
    <location>
        <begin position="83"/>
        <end position="112"/>
    </location>
</feature>
<dbReference type="AlphaFoldDB" id="A0A0N4YZX4"/>
<evidence type="ECO:0000313" key="2">
    <source>
        <dbReference type="Proteomes" id="UP000038045"/>
    </source>
</evidence>
<feature type="compositionally biased region" description="Basic and acidic residues" evidence="1">
    <location>
        <begin position="11"/>
        <end position="29"/>
    </location>
</feature>
<feature type="compositionally biased region" description="Basic and acidic residues" evidence="1">
    <location>
        <begin position="229"/>
        <end position="248"/>
    </location>
</feature>
<accession>A0A0N4YZX4</accession>
<dbReference type="Proteomes" id="UP000038045">
    <property type="component" value="Unplaced"/>
</dbReference>
<feature type="compositionally biased region" description="Polar residues" evidence="1">
    <location>
        <begin position="196"/>
        <end position="210"/>
    </location>
</feature>
<dbReference type="WBParaSite" id="PTRK_0000000100.1">
    <property type="protein sequence ID" value="PTRK_0000000100.1"/>
    <property type="gene ID" value="PTRK_0000000100"/>
</dbReference>
<dbReference type="STRING" id="131310.A0A0N4YZX4"/>
<feature type="region of interest" description="Disordered" evidence="1">
    <location>
        <begin position="1"/>
        <end position="29"/>
    </location>
</feature>